<sequence length="316" mass="34577">MLVRIPNQFIRKKVIEKQLWYIGTAMFHVSPWSATSSPTAPELSSIPIWAHLKGVPLDLRSQEGLSLAAGLVGEPKETDEFTKNLTSIEVAHVKVDADLSQQLPHLVQLKRQSGEIIHVEQPDNDEAAKNTDTEKEVVTEAVKVVNESSEASELPSSDLFTTKDNIATASAPAYVNLPPVSEPAETEVPSNSAHVFQFTGSMNSSSTTSQETNSVDPSLAVVLHDPEPTRKPIFPSRNRPSLKRPFLSAAHSNLLASNPFAILQSSPKKSLKLSTERNQNHLPDSNQTPFLPSLEIPSTTPRFYQNRSPPSNGSNH</sequence>
<feature type="domain" description="DUF4283" evidence="2">
    <location>
        <begin position="1"/>
        <end position="39"/>
    </location>
</feature>
<organism evidence="3 4">
    <name type="scientific">Brassica cretica</name>
    <name type="common">Mustard</name>
    <dbReference type="NCBI Taxonomy" id="69181"/>
    <lineage>
        <taxon>Eukaryota</taxon>
        <taxon>Viridiplantae</taxon>
        <taxon>Streptophyta</taxon>
        <taxon>Embryophyta</taxon>
        <taxon>Tracheophyta</taxon>
        <taxon>Spermatophyta</taxon>
        <taxon>Magnoliopsida</taxon>
        <taxon>eudicotyledons</taxon>
        <taxon>Gunneridae</taxon>
        <taxon>Pentapetalae</taxon>
        <taxon>rosids</taxon>
        <taxon>malvids</taxon>
        <taxon>Brassicales</taxon>
        <taxon>Brassicaceae</taxon>
        <taxon>Brassiceae</taxon>
        <taxon>Brassica</taxon>
    </lineage>
</organism>
<evidence type="ECO:0000259" key="2">
    <source>
        <dbReference type="Pfam" id="PF14111"/>
    </source>
</evidence>
<accession>A0ABQ7F5S1</accession>
<proteinExistence type="predicted"/>
<dbReference type="InterPro" id="IPR025558">
    <property type="entry name" value="DUF4283"/>
</dbReference>
<dbReference type="InterPro" id="IPR040256">
    <property type="entry name" value="At4g02000-like"/>
</dbReference>
<protein>
    <recommendedName>
        <fullName evidence="2">DUF4283 domain-containing protein</fullName>
    </recommendedName>
</protein>
<feature type="compositionally biased region" description="Polar residues" evidence="1">
    <location>
        <begin position="280"/>
        <end position="316"/>
    </location>
</feature>
<evidence type="ECO:0000313" key="4">
    <source>
        <dbReference type="Proteomes" id="UP000266723"/>
    </source>
</evidence>
<dbReference type="PANTHER" id="PTHR31286:SF90">
    <property type="entry name" value="DUF4283 DOMAIN-CONTAINING PROTEIN"/>
    <property type="match status" value="1"/>
</dbReference>
<gene>
    <name evidence="3" type="ORF">DY000_02044616</name>
</gene>
<comment type="caution">
    <text evidence="3">The sequence shown here is derived from an EMBL/GenBank/DDBJ whole genome shotgun (WGS) entry which is preliminary data.</text>
</comment>
<name>A0ABQ7F5S1_BRACR</name>
<evidence type="ECO:0000313" key="3">
    <source>
        <dbReference type="EMBL" id="KAF3611376.1"/>
    </source>
</evidence>
<keyword evidence="4" id="KW-1185">Reference proteome</keyword>
<evidence type="ECO:0000256" key="1">
    <source>
        <dbReference type="SAM" id="MobiDB-lite"/>
    </source>
</evidence>
<reference evidence="3 4" key="1">
    <citation type="journal article" date="2020" name="BMC Genomics">
        <title>Intraspecific diversification of the crop wild relative Brassica cretica Lam. using demographic model selection.</title>
        <authorList>
            <person name="Kioukis A."/>
            <person name="Michalopoulou V.A."/>
            <person name="Briers L."/>
            <person name="Pirintsos S."/>
            <person name="Studholme D.J."/>
            <person name="Pavlidis P."/>
            <person name="Sarris P.F."/>
        </authorList>
    </citation>
    <scope>NUCLEOTIDE SEQUENCE [LARGE SCALE GENOMIC DNA]</scope>
    <source>
        <strain evidence="4">cv. PFS-1207/04</strain>
    </source>
</reference>
<feature type="region of interest" description="Disordered" evidence="1">
    <location>
        <begin position="268"/>
        <end position="316"/>
    </location>
</feature>
<dbReference type="PANTHER" id="PTHR31286">
    <property type="entry name" value="GLYCINE-RICH CELL WALL STRUCTURAL PROTEIN 1.8-LIKE"/>
    <property type="match status" value="1"/>
</dbReference>
<dbReference type="EMBL" id="QGKV02000297">
    <property type="protein sequence ID" value="KAF3611376.1"/>
    <property type="molecule type" value="Genomic_DNA"/>
</dbReference>
<dbReference type="Proteomes" id="UP000266723">
    <property type="component" value="Unassembled WGS sequence"/>
</dbReference>
<dbReference type="Pfam" id="PF14111">
    <property type="entry name" value="DUF4283"/>
    <property type="match status" value="1"/>
</dbReference>